<gene>
    <name evidence="1" type="ORF">RIF29_26609</name>
</gene>
<protein>
    <submittedName>
        <fullName evidence="1">Uncharacterized protein</fullName>
    </submittedName>
</protein>
<reference evidence="1 2" key="1">
    <citation type="submission" date="2024-01" db="EMBL/GenBank/DDBJ databases">
        <title>The genomes of 5 underutilized Papilionoideae crops provide insights into root nodulation and disease resistanc.</title>
        <authorList>
            <person name="Yuan L."/>
        </authorList>
    </citation>
    <scope>NUCLEOTIDE SEQUENCE [LARGE SCALE GENOMIC DNA]</scope>
    <source>
        <strain evidence="1">ZHUSHIDOU_FW_LH</strain>
        <tissue evidence="1">Leaf</tissue>
    </source>
</reference>
<comment type="caution">
    <text evidence="1">The sequence shown here is derived from an EMBL/GenBank/DDBJ whole genome shotgun (WGS) entry which is preliminary data.</text>
</comment>
<dbReference type="Proteomes" id="UP001372338">
    <property type="component" value="Unassembled WGS sequence"/>
</dbReference>
<sequence>MFEPHIRFRDIKPEVDYVAFRARVIVLVRVPTMRRVHSSYNIHMVLMDPFGDEIHAAIYGPTISFFARYVHEGRVVCSAVMFVSKLLLNPNLPDVIEFRKRMLLSWIAHSPPIVAYAGSRCSIENQRLGDFPPVSLGILKNVNKAGYYTVICTIVGISNATRWYYHECSCKAILADISSQSSCPVCGVSVSRAVQS</sequence>
<dbReference type="EMBL" id="JAYWIO010000005">
    <property type="protein sequence ID" value="KAK7260511.1"/>
    <property type="molecule type" value="Genomic_DNA"/>
</dbReference>
<dbReference type="AlphaFoldDB" id="A0AAN9ENI1"/>
<dbReference type="Gene3D" id="2.40.50.140">
    <property type="entry name" value="Nucleic acid-binding proteins"/>
    <property type="match status" value="1"/>
</dbReference>
<keyword evidence="2" id="KW-1185">Reference proteome</keyword>
<evidence type="ECO:0000313" key="1">
    <source>
        <dbReference type="EMBL" id="KAK7260511.1"/>
    </source>
</evidence>
<dbReference type="InterPro" id="IPR012340">
    <property type="entry name" value="NA-bd_OB-fold"/>
</dbReference>
<accession>A0AAN9ENI1</accession>
<evidence type="ECO:0000313" key="2">
    <source>
        <dbReference type="Proteomes" id="UP001372338"/>
    </source>
</evidence>
<proteinExistence type="predicted"/>
<organism evidence="1 2">
    <name type="scientific">Crotalaria pallida</name>
    <name type="common">Smooth rattlebox</name>
    <name type="synonym">Crotalaria striata</name>
    <dbReference type="NCBI Taxonomy" id="3830"/>
    <lineage>
        <taxon>Eukaryota</taxon>
        <taxon>Viridiplantae</taxon>
        <taxon>Streptophyta</taxon>
        <taxon>Embryophyta</taxon>
        <taxon>Tracheophyta</taxon>
        <taxon>Spermatophyta</taxon>
        <taxon>Magnoliopsida</taxon>
        <taxon>eudicotyledons</taxon>
        <taxon>Gunneridae</taxon>
        <taxon>Pentapetalae</taxon>
        <taxon>rosids</taxon>
        <taxon>fabids</taxon>
        <taxon>Fabales</taxon>
        <taxon>Fabaceae</taxon>
        <taxon>Papilionoideae</taxon>
        <taxon>50 kb inversion clade</taxon>
        <taxon>genistoids sensu lato</taxon>
        <taxon>core genistoids</taxon>
        <taxon>Crotalarieae</taxon>
        <taxon>Crotalaria</taxon>
    </lineage>
</organism>
<name>A0AAN9ENI1_CROPI</name>